<name>A0A098BIR1_9NOCA</name>
<dbReference type="AlphaFoldDB" id="A0A098BIR1"/>
<sequence length="349" mass="39870">MRLPRRRRAIGAGPVTAATEFEVLPERVARFPFPFPRDTYRYSTNVEPAGTRADTAAGGWGEHPVDMDGFLLDDLAERRRVLDADPSRFQALGHMEVAQWDAMLTLMKMLAEAYPQTFALDRDGTVRRWSNRALDLEQAFVYGQSATLPEPPLLYIGRQIQEDVVLLDQRDGALWGDAGLVTFAADWSLRFDVGMSFLQIHGPVPRIHAEGVITRAQSFLMGLHAGQRYRRTNWTLTVDRRLDTATETYPEWGRDRRLLAEGPLDDVGRRLHLRVEVQHLIRLGASGAIMFLIRTYLLPFEEIALVPEWADRLYRVLEELPEDMADYKGITRTREPGLKWLREFGGVRP</sequence>
<proteinExistence type="predicted"/>
<organism evidence="1 2">
    <name type="scientific">Rhodococcus ruber</name>
    <dbReference type="NCBI Taxonomy" id="1830"/>
    <lineage>
        <taxon>Bacteria</taxon>
        <taxon>Bacillati</taxon>
        <taxon>Actinomycetota</taxon>
        <taxon>Actinomycetes</taxon>
        <taxon>Mycobacteriales</taxon>
        <taxon>Nocardiaceae</taxon>
        <taxon>Rhodococcus</taxon>
    </lineage>
</organism>
<evidence type="ECO:0000313" key="1">
    <source>
        <dbReference type="EMBL" id="CDZ88594.1"/>
    </source>
</evidence>
<dbReference type="Proteomes" id="UP000042997">
    <property type="component" value="Unassembled WGS sequence"/>
</dbReference>
<reference evidence="1 2" key="1">
    <citation type="journal article" date="2014" name="Genome Announc.">
        <title>Draft Genome Sequence of Propane- and Butane-Oxidizing Actinobacterium Rhodococcus ruber IEGM 231.</title>
        <authorList>
            <person name="Ivshina I.B."/>
            <person name="Kuyukina M.S."/>
            <person name="Krivoruchko A.V."/>
            <person name="Barbe V."/>
            <person name="Fischer C."/>
        </authorList>
    </citation>
    <scope>NUCLEOTIDE SEQUENCE [LARGE SCALE GENOMIC DNA]</scope>
</reference>
<dbReference type="Pfam" id="PF11927">
    <property type="entry name" value="HODM_asu-like"/>
    <property type="match status" value="1"/>
</dbReference>
<evidence type="ECO:0008006" key="3">
    <source>
        <dbReference type="Google" id="ProtNLM"/>
    </source>
</evidence>
<dbReference type="eggNOG" id="ENOG502Z7ZS">
    <property type="taxonomic scope" value="Bacteria"/>
</dbReference>
<dbReference type="EMBL" id="CCSD01000053">
    <property type="protein sequence ID" value="CDZ88594.1"/>
    <property type="molecule type" value="Genomic_DNA"/>
</dbReference>
<evidence type="ECO:0000313" key="2">
    <source>
        <dbReference type="Proteomes" id="UP000042997"/>
    </source>
</evidence>
<protein>
    <recommendedName>
        <fullName evidence="3">DUF3445 domain-containing protein</fullName>
    </recommendedName>
</protein>
<dbReference type="InterPro" id="IPR021848">
    <property type="entry name" value="HODM_asu-like"/>
</dbReference>
<accession>A0A098BIR1</accession>
<gene>
    <name evidence="1" type="ORF">RHRU231_420143</name>
</gene>